<name>A0ABQ4ZET7_9ASTR</name>
<keyword evidence="4" id="KW-1185">Reference proteome</keyword>
<dbReference type="Pfam" id="PF14244">
    <property type="entry name" value="Retrotran_gag_3"/>
    <property type="match status" value="1"/>
</dbReference>
<dbReference type="PANTHER" id="PTHR37610">
    <property type="entry name" value="CCHC-TYPE DOMAIN-CONTAINING PROTEIN"/>
    <property type="match status" value="1"/>
</dbReference>
<dbReference type="PANTHER" id="PTHR37610:SF78">
    <property type="entry name" value="GAG-POLYPEPTIDE OF LTR COPIA-TYPE-RELATED"/>
    <property type="match status" value="1"/>
</dbReference>
<sequence length="259" mass="28746">MSVHGYSDNGFVNDFVDDPISLISRLDMSDPLHLHHNESTALNDVSIKLKGTKNYQVWSCAMLLDLEGKNKTGFIDGSCKRSNTDESKMISDGKIVDSSANQHLTNTDKELNNVYDISHIKIKVDHPNGTKDLISKIGNLGLPNGLVLFDVLVVPKYGVTLISVHKLAKDNKIFVAFDESRYSVTKKIDTLNVFQDLNYINFFDNEYPEMPNDDERVDPNLNSDYKSQSNSSHASMPGGGVDTADFPSNNSGHDADNIF</sequence>
<feature type="compositionally biased region" description="Polar residues" evidence="1">
    <location>
        <begin position="220"/>
        <end position="234"/>
    </location>
</feature>
<comment type="caution">
    <text evidence="3">The sequence shown here is derived from an EMBL/GenBank/DDBJ whole genome shotgun (WGS) entry which is preliminary data.</text>
</comment>
<evidence type="ECO:0000313" key="4">
    <source>
        <dbReference type="Proteomes" id="UP001151760"/>
    </source>
</evidence>
<dbReference type="EMBL" id="BQNB010011245">
    <property type="protein sequence ID" value="GJS88046.1"/>
    <property type="molecule type" value="Genomic_DNA"/>
</dbReference>
<evidence type="ECO:0000256" key="1">
    <source>
        <dbReference type="SAM" id="MobiDB-lite"/>
    </source>
</evidence>
<feature type="region of interest" description="Disordered" evidence="1">
    <location>
        <begin position="211"/>
        <end position="259"/>
    </location>
</feature>
<reference evidence="3" key="2">
    <citation type="submission" date="2022-01" db="EMBL/GenBank/DDBJ databases">
        <authorList>
            <person name="Yamashiro T."/>
            <person name="Shiraishi A."/>
            <person name="Satake H."/>
            <person name="Nakayama K."/>
        </authorList>
    </citation>
    <scope>NUCLEOTIDE SEQUENCE</scope>
</reference>
<evidence type="ECO:0000313" key="3">
    <source>
        <dbReference type="EMBL" id="GJS88046.1"/>
    </source>
</evidence>
<organism evidence="3 4">
    <name type="scientific">Tanacetum coccineum</name>
    <dbReference type="NCBI Taxonomy" id="301880"/>
    <lineage>
        <taxon>Eukaryota</taxon>
        <taxon>Viridiplantae</taxon>
        <taxon>Streptophyta</taxon>
        <taxon>Embryophyta</taxon>
        <taxon>Tracheophyta</taxon>
        <taxon>Spermatophyta</taxon>
        <taxon>Magnoliopsida</taxon>
        <taxon>eudicotyledons</taxon>
        <taxon>Gunneridae</taxon>
        <taxon>Pentapetalae</taxon>
        <taxon>asterids</taxon>
        <taxon>campanulids</taxon>
        <taxon>Asterales</taxon>
        <taxon>Asteraceae</taxon>
        <taxon>Asteroideae</taxon>
        <taxon>Anthemideae</taxon>
        <taxon>Anthemidinae</taxon>
        <taxon>Tanacetum</taxon>
    </lineage>
</organism>
<accession>A0ABQ4ZET7</accession>
<gene>
    <name evidence="3" type="ORF">Tco_0770682</name>
</gene>
<proteinExistence type="predicted"/>
<reference evidence="3" key="1">
    <citation type="journal article" date="2022" name="Int. J. Mol. Sci.">
        <title>Draft Genome of Tanacetum Coccineum: Genomic Comparison of Closely Related Tanacetum-Family Plants.</title>
        <authorList>
            <person name="Yamashiro T."/>
            <person name="Shiraishi A."/>
            <person name="Nakayama K."/>
            <person name="Satake H."/>
        </authorList>
    </citation>
    <scope>NUCLEOTIDE SEQUENCE</scope>
</reference>
<dbReference type="Proteomes" id="UP001151760">
    <property type="component" value="Unassembled WGS sequence"/>
</dbReference>
<protein>
    <submittedName>
        <fullName evidence="3">Ribonuclease H-like domain-containing protein</fullName>
    </submittedName>
</protein>
<dbReference type="InterPro" id="IPR029472">
    <property type="entry name" value="Copia-like_N"/>
</dbReference>
<feature type="domain" description="Retrotransposon Copia-like N-terminal" evidence="2">
    <location>
        <begin position="35"/>
        <end position="80"/>
    </location>
</feature>
<evidence type="ECO:0000259" key="2">
    <source>
        <dbReference type="Pfam" id="PF14244"/>
    </source>
</evidence>